<feature type="domain" description="MacB-like periplasmic core" evidence="8">
    <location>
        <begin position="37"/>
        <end position="211"/>
    </location>
</feature>
<feature type="domain" description="ABC3 transporter permease C-terminal" evidence="7">
    <location>
        <begin position="737"/>
        <end position="849"/>
    </location>
</feature>
<reference evidence="10" key="1">
    <citation type="submission" date="2015-02" db="EMBL/GenBank/DDBJ databases">
        <authorList>
            <person name="Chooi Y.-H."/>
        </authorList>
    </citation>
    <scope>NUCLEOTIDE SEQUENCE [LARGE SCALE GENOMIC DNA]</scope>
    <source>
        <strain evidence="10">strain Y</strain>
    </source>
</reference>
<feature type="transmembrane region" description="Helical" evidence="6">
    <location>
        <begin position="411"/>
        <end position="434"/>
    </location>
</feature>
<dbReference type="InterPro" id="IPR038766">
    <property type="entry name" value="Membrane_comp_ABC_pdt"/>
</dbReference>
<feature type="transmembrane region" description="Helical" evidence="6">
    <location>
        <begin position="36"/>
        <end position="57"/>
    </location>
</feature>
<evidence type="ECO:0000256" key="6">
    <source>
        <dbReference type="SAM" id="Phobius"/>
    </source>
</evidence>
<feature type="transmembrane region" description="Helical" evidence="6">
    <location>
        <begin position="494"/>
        <end position="516"/>
    </location>
</feature>
<dbReference type="PANTHER" id="PTHR30287">
    <property type="entry name" value="MEMBRANE COMPONENT OF PREDICTED ABC SUPERFAMILY METABOLITE UPTAKE TRANSPORTER"/>
    <property type="match status" value="1"/>
</dbReference>
<protein>
    <recommendedName>
        <fullName evidence="11">ABC3 transporter permease protein domain-containing protein</fullName>
    </recommendedName>
</protein>
<dbReference type="Pfam" id="PF12704">
    <property type="entry name" value="MacB_PCD"/>
    <property type="match status" value="1"/>
</dbReference>
<evidence type="ECO:0008006" key="11">
    <source>
        <dbReference type="Google" id="ProtNLM"/>
    </source>
</evidence>
<keyword evidence="4 6" id="KW-1133">Transmembrane helix</keyword>
<feature type="transmembrane region" description="Helical" evidence="6">
    <location>
        <begin position="823"/>
        <end position="847"/>
    </location>
</feature>
<feature type="transmembrane region" description="Helical" evidence="6">
    <location>
        <begin position="369"/>
        <end position="390"/>
    </location>
</feature>
<dbReference type="KEGG" id="fil:BN1229_v1_1085"/>
<dbReference type="AlphaFoldDB" id="A0A0D6JD55"/>
<feature type="transmembrane region" description="Helical" evidence="6">
    <location>
        <begin position="440"/>
        <end position="466"/>
    </location>
</feature>
<evidence type="ECO:0000256" key="3">
    <source>
        <dbReference type="ARBA" id="ARBA00022692"/>
    </source>
</evidence>
<dbReference type="Proteomes" id="UP000033187">
    <property type="component" value="Chromosome 1"/>
</dbReference>
<evidence type="ECO:0000313" key="9">
    <source>
        <dbReference type="EMBL" id="CPR17060.1"/>
    </source>
</evidence>
<evidence type="ECO:0000256" key="4">
    <source>
        <dbReference type="ARBA" id="ARBA00022989"/>
    </source>
</evidence>
<evidence type="ECO:0000256" key="1">
    <source>
        <dbReference type="ARBA" id="ARBA00004651"/>
    </source>
</evidence>
<evidence type="ECO:0000256" key="2">
    <source>
        <dbReference type="ARBA" id="ARBA00022475"/>
    </source>
</evidence>
<keyword evidence="2" id="KW-1003">Cell membrane</keyword>
<keyword evidence="10" id="KW-1185">Reference proteome</keyword>
<feature type="domain" description="ABC3 transporter permease C-terminal" evidence="7">
    <location>
        <begin position="279"/>
        <end position="392"/>
    </location>
</feature>
<evidence type="ECO:0000259" key="8">
    <source>
        <dbReference type="Pfam" id="PF12704"/>
    </source>
</evidence>
<dbReference type="GO" id="GO:0005886">
    <property type="term" value="C:plasma membrane"/>
    <property type="evidence" value="ECO:0007669"/>
    <property type="project" value="UniProtKB-SubCell"/>
</dbReference>
<feature type="transmembrane region" description="Helical" evidence="6">
    <location>
        <begin position="320"/>
        <end position="349"/>
    </location>
</feature>
<dbReference type="KEGG" id="fiy:BN1229_v1_1086"/>
<feature type="transmembrane region" description="Helical" evidence="6">
    <location>
        <begin position="737"/>
        <end position="757"/>
    </location>
</feature>
<dbReference type="RefSeq" id="WP_046477170.1">
    <property type="nucleotide sequence ID" value="NZ_LN829118.1"/>
</dbReference>
<dbReference type="OrthoDB" id="9775544at2"/>
<dbReference type="Pfam" id="PF02687">
    <property type="entry name" value="FtsX"/>
    <property type="match status" value="2"/>
</dbReference>
<dbReference type="PANTHER" id="PTHR30287:SF1">
    <property type="entry name" value="INNER MEMBRANE PROTEIN"/>
    <property type="match status" value="1"/>
</dbReference>
<comment type="subcellular location">
    <subcellularLocation>
        <location evidence="1">Cell membrane</location>
        <topology evidence="1">Multi-pass membrane protein</topology>
    </subcellularLocation>
</comment>
<organism evidence="9 10">
    <name type="scientific">Candidatus Filomicrobium marinum</name>
    <dbReference type="NCBI Taxonomy" id="1608628"/>
    <lineage>
        <taxon>Bacteria</taxon>
        <taxon>Pseudomonadati</taxon>
        <taxon>Pseudomonadota</taxon>
        <taxon>Alphaproteobacteria</taxon>
        <taxon>Hyphomicrobiales</taxon>
        <taxon>Hyphomicrobiaceae</taxon>
        <taxon>Filomicrobium</taxon>
    </lineage>
</organism>
<dbReference type="EMBL" id="LN829119">
    <property type="protein sequence ID" value="CPR17060.1"/>
    <property type="molecule type" value="Genomic_DNA"/>
</dbReference>
<evidence type="ECO:0000256" key="5">
    <source>
        <dbReference type="ARBA" id="ARBA00023136"/>
    </source>
</evidence>
<keyword evidence="5 6" id="KW-0472">Membrane</keyword>
<name>A0A0D6JD55_9HYPH</name>
<feature type="transmembrane region" description="Helical" evidence="6">
    <location>
        <begin position="778"/>
        <end position="803"/>
    </location>
</feature>
<dbReference type="InterPro" id="IPR025857">
    <property type="entry name" value="MacB_PCD"/>
</dbReference>
<proteinExistence type="predicted"/>
<accession>A0A0D6JD55</accession>
<keyword evidence="3 6" id="KW-0812">Transmembrane</keyword>
<evidence type="ECO:0000259" key="7">
    <source>
        <dbReference type="Pfam" id="PF02687"/>
    </source>
</evidence>
<evidence type="ECO:0000313" key="10">
    <source>
        <dbReference type="Proteomes" id="UP000033187"/>
    </source>
</evidence>
<dbReference type="InterPro" id="IPR003838">
    <property type="entry name" value="ABC3_permease_C"/>
</dbReference>
<gene>
    <name evidence="9" type="ORF">YBN1229_v1_1086</name>
</gene>
<feature type="transmembrane region" description="Helical" evidence="6">
    <location>
        <begin position="275"/>
        <end position="299"/>
    </location>
</feature>
<sequence length="858" mass="91070">MTAVEVAQSTNRERRSVLPLPLRLAGRQMRAGFDGFIIFMLCVALGVMVITGVGTLADSLNLGLERHGRTILGGDIAISRMHTRANAEERAILDGVGKISETATMRIMAKLPDGSDQMLAELKSVDGAYPLAGRLELSGGASLPDVLRDNGAAVEPILLERLGLKVGDKITVGQAQLEIRAFIEKEPEGLVDRLTYGPRVLVSIATLQNTGLIQPGALVRWRYALALGPDRETPKDLMDAHEALKAGLSNGGFTIGDRRDPSPEIRKTLDRLRQFLTLLGLAALIVGGVGIANAVAQFVDRRRRTIATMRAIGATSRQIFAAFLAQILAIAAIGIAIGLVAGTLIPAVLQAQYGHLLPLPTELTVSPMSLAAAAGYGLLVSLLFSIWPLGRAEQISPAVLFRDEVGNTGGLPSLAIMIATGGLALALAVIAILSADTSKIAIYFCAALVVVLLVFYALGLAVTWAAGKIPRSKLPELAIAIGNIGSPGGLTRSIILSLGAGLSLLVAVALTDASLVEELNGKLPENAPDYFVLDIPKTEISTFRDNILAKVPSARVKEAPMLRGRLIKLGDRPVESIKAPPDAEWVLRGDRGITYSTEVPDGSRVTAGEWWPADYSGEPLVSFEADLAKLLNLSIGDTVTVNVLGRNITARIANLRELDWDSLSINFVMVFSPNTLAGAPNNMLATIALPDNVDIKQEAALAKSVAQSFPTTTVIRVRDAITAFNDVFEKIITAIRIASGVTLLAGALVLAGSLATAQRRRILEAVILKALGATRRRILLAHAIEYMLLGLLTAGFAIVLGTMSAELALSQVIDVPFFFSFQAVLEAIGLALGLILIFGGLGTWQVLRARPVPYLRSQ</sequence>